<dbReference type="InterPro" id="IPR011990">
    <property type="entry name" value="TPR-like_helical_dom_sf"/>
</dbReference>
<evidence type="ECO:0000256" key="6">
    <source>
        <dbReference type="ARBA" id="ARBA00023242"/>
    </source>
</evidence>
<keyword evidence="10" id="KW-1185">Reference proteome</keyword>
<sequence length="968" mass="110538">MDFQLKEIFRKNINILNKMSVRNENPRTDAKESTAELAEIDEAEEEALLKSDDEYDAVRAKVQPAISTLAPPTAVLTDEDSLMNEAAQLQDGTIGIDDASLSDEDIAEPSEVAVGQKMEHGVSEDSDDDDDMDDSEKSLAAYKKLCKELDVNQYAYDKYIQLCDLAHTTDDLDIIREAYSRFSAVYPLSQELWLKYLSIEMNVALSPKEMEFVEGLFRKSLADYYSTAIALEFAALAPRCADPDKIWCELLGTYGLHCLEGQQFFKLYREFLSAHPTMSAEAKQEAYIKSYLQELKYPLFNMEESYIEFKVFYEKNKEHINHEISWELLDKNYFKAKEYQSKILPFEYKLKELDVKCYRERAEVYMNYIKESDKFLDENVLQTVYERMVAACCLNIDCWLTYIDFLTYRDAYGRPEELQDLPIFRQTAVDVNKRALRNCTWSEKLYVKHMLLLEQLGKSREDVQEVLECSMTAGFQTAEQAVTVWLEYLTYLRRHTNYENDDECDILRKNFNLAWTILGQQWGVLADCNCEILQMWGRLEYGPLQDAKRGKELWTTAMESADNSTRSGLWIEFAQLELRRDLEATRKLFRKALHSPGLDNPMVIVAAWERFERCNGTTKTLSNCIKECAEFKIQYRTEVLPVKSDSMAANKSNRGLKRKTTAATESTLPEKKAKPEILKKNVQPSGNSVGGSSANVPGPKRVETATFKEHENQEIDLTKDHLRIFLSNLDYSLSEDDIRANLPSLKIVNVTLIRSANGKSRGFGYAELENEVEVEKALAMDRISLNGRPLFISSVLRDKEKRQKFKYSDDVEPKKLFVKSLPSDTTKEELEQIFGAFGKLQDVRLVYHKSGKFKNIAYIEYQDESAAGKAVLGTDQMELRSHIITVAISAPPPKPASAAINANKALGISKKHNKAFEQKPRMSLIPTVVRKQLTTAQDTNVTSAATSKATNGASLSKTNEDFRKLLLK</sequence>
<dbReference type="RefSeq" id="XP_029404921.2">
    <property type="nucleotide sequence ID" value="XM_029549061.2"/>
</dbReference>
<dbReference type="Gene3D" id="1.25.40.10">
    <property type="entry name" value="Tetratricopeptide repeat domain"/>
    <property type="match status" value="2"/>
</dbReference>
<dbReference type="Pfam" id="PF05843">
    <property type="entry name" value="Suf"/>
    <property type="match status" value="1"/>
</dbReference>
<gene>
    <name evidence="11" type="primary">LOC105223185</name>
</gene>
<proteinExistence type="predicted"/>
<dbReference type="Proteomes" id="UP001652620">
    <property type="component" value="Chromosome 4"/>
</dbReference>
<evidence type="ECO:0000256" key="2">
    <source>
        <dbReference type="ARBA" id="ARBA00022664"/>
    </source>
</evidence>
<feature type="region of interest" description="Disordered" evidence="8">
    <location>
        <begin position="649"/>
        <end position="672"/>
    </location>
</feature>
<dbReference type="Pfam" id="PF00076">
    <property type="entry name" value="RRM_1"/>
    <property type="match status" value="2"/>
</dbReference>
<dbReference type="SUPFAM" id="SSF54928">
    <property type="entry name" value="RNA-binding domain, RBD"/>
    <property type="match status" value="2"/>
</dbReference>
<dbReference type="InterPro" id="IPR012677">
    <property type="entry name" value="Nucleotide-bd_a/b_plait_sf"/>
</dbReference>
<dbReference type="SUPFAM" id="SSF48452">
    <property type="entry name" value="TPR-like"/>
    <property type="match status" value="1"/>
</dbReference>
<feature type="region of interest" description="Disordered" evidence="8">
    <location>
        <begin position="113"/>
        <end position="134"/>
    </location>
</feature>
<evidence type="ECO:0000259" key="9">
    <source>
        <dbReference type="PROSITE" id="PS50102"/>
    </source>
</evidence>
<dbReference type="InterPro" id="IPR008847">
    <property type="entry name" value="Suf"/>
</dbReference>
<dbReference type="InterPro" id="IPR000504">
    <property type="entry name" value="RRM_dom"/>
</dbReference>
<feature type="domain" description="RRM" evidence="9">
    <location>
        <begin position="814"/>
        <end position="891"/>
    </location>
</feature>
<dbReference type="Gene3D" id="3.30.70.330">
    <property type="match status" value="2"/>
</dbReference>
<comment type="subcellular location">
    <subcellularLocation>
        <location evidence="1">Nucleus</location>
    </subcellularLocation>
</comment>
<keyword evidence="4 7" id="KW-0694">RNA-binding</keyword>
<keyword evidence="2" id="KW-0507">mRNA processing</keyword>
<dbReference type="PANTHER" id="PTHR17204">
    <property type="entry name" value="PRE-MRNA PROCESSING PROTEIN PRP39-RELATED"/>
    <property type="match status" value="1"/>
</dbReference>
<dbReference type="InterPro" id="IPR003107">
    <property type="entry name" value="HAT"/>
</dbReference>
<dbReference type="PROSITE" id="PS50102">
    <property type="entry name" value="RRM"/>
    <property type="match status" value="2"/>
</dbReference>
<name>A0A8N4L381_BACDO</name>
<dbReference type="SMART" id="SM00360">
    <property type="entry name" value="RRM"/>
    <property type="match status" value="2"/>
</dbReference>
<evidence type="ECO:0000256" key="3">
    <source>
        <dbReference type="ARBA" id="ARBA00022737"/>
    </source>
</evidence>
<keyword evidence="6" id="KW-0539">Nucleus</keyword>
<evidence type="ECO:0000256" key="5">
    <source>
        <dbReference type="ARBA" id="ARBA00023187"/>
    </source>
</evidence>
<organism evidence="10 11">
    <name type="scientific">Bactrocera dorsalis</name>
    <name type="common">Oriental fruit fly</name>
    <name type="synonym">Dacus dorsalis</name>
    <dbReference type="NCBI Taxonomy" id="27457"/>
    <lineage>
        <taxon>Eukaryota</taxon>
        <taxon>Metazoa</taxon>
        <taxon>Ecdysozoa</taxon>
        <taxon>Arthropoda</taxon>
        <taxon>Hexapoda</taxon>
        <taxon>Insecta</taxon>
        <taxon>Pterygota</taxon>
        <taxon>Neoptera</taxon>
        <taxon>Endopterygota</taxon>
        <taxon>Diptera</taxon>
        <taxon>Brachycera</taxon>
        <taxon>Muscomorpha</taxon>
        <taxon>Tephritoidea</taxon>
        <taxon>Tephritidae</taxon>
        <taxon>Bactrocera</taxon>
        <taxon>Bactrocera</taxon>
    </lineage>
</organism>
<feature type="domain" description="RRM" evidence="9">
    <location>
        <begin position="722"/>
        <end position="810"/>
    </location>
</feature>
<dbReference type="OrthoDB" id="360390at2759"/>
<dbReference type="InterPro" id="IPR035979">
    <property type="entry name" value="RBD_domain_sf"/>
</dbReference>
<evidence type="ECO:0000256" key="8">
    <source>
        <dbReference type="SAM" id="MobiDB-lite"/>
    </source>
</evidence>
<keyword evidence="3" id="KW-0677">Repeat</keyword>
<accession>A0A8N4L381</accession>
<feature type="compositionally biased region" description="Acidic residues" evidence="8">
    <location>
        <begin position="124"/>
        <end position="134"/>
    </location>
</feature>
<dbReference type="SMART" id="SM00386">
    <property type="entry name" value="HAT"/>
    <property type="match status" value="5"/>
</dbReference>
<evidence type="ECO:0000256" key="1">
    <source>
        <dbReference type="ARBA" id="ARBA00004123"/>
    </source>
</evidence>
<evidence type="ECO:0000313" key="10">
    <source>
        <dbReference type="Proteomes" id="UP001652620"/>
    </source>
</evidence>
<reference evidence="11" key="1">
    <citation type="submission" date="2025-08" db="UniProtKB">
        <authorList>
            <consortium name="RefSeq"/>
        </authorList>
    </citation>
    <scope>IDENTIFICATION</scope>
    <source>
        <tissue evidence="11">Adult</tissue>
    </source>
</reference>
<dbReference type="PANTHER" id="PTHR17204:SF25">
    <property type="entry name" value="RRM DOMAIN-CONTAINING PROTEIN"/>
    <property type="match status" value="1"/>
</dbReference>
<evidence type="ECO:0000256" key="4">
    <source>
        <dbReference type="ARBA" id="ARBA00022884"/>
    </source>
</evidence>
<evidence type="ECO:0000313" key="11">
    <source>
        <dbReference type="RefSeq" id="XP_029404921.2"/>
    </source>
</evidence>
<keyword evidence="5" id="KW-0508">mRNA splicing</keyword>
<evidence type="ECO:0000256" key="7">
    <source>
        <dbReference type="PROSITE-ProRule" id="PRU00176"/>
    </source>
</evidence>
<dbReference type="GeneID" id="105223185"/>
<protein>
    <submittedName>
        <fullName evidence="11">Squamous cell carcinoma antigen recognized by T-cells 3 isoform X1</fullName>
    </submittedName>
</protein>